<organism evidence="1 2">
    <name type="scientific">Thalassotalea loyana</name>
    <dbReference type="NCBI Taxonomy" id="280483"/>
    <lineage>
        <taxon>Bacteria</taxon>
        <taxon>Pseudomonadati</taxon>
        <taxon>Pseudomonadota</taxon>
        <taxon>Gammaproteobacteria</taxon>
        <taxon>Alteromonadales</taxon>
        <taxon>Colwelliaceae</taxon>
        <taxon>Thalassotalea</taxon>
    </lineage>
</organism>
<dbReference type="EMBL" id="BSSV01000006">
    <property type="protein sequence ID" value="GLX86379.1"/>
    <property type="molecule type" value="Genomic_DNA"/>
</dbReference>
<evidence type="ECO:0000313" key="2">
    <source>
        <dbReference type="Proteomes" id="UP001157134"/>
    </source>
</evidence>
<protein>
    <recommendedName>
        <fullName evidence="3">TerD domain-containing protein</fullName>
    </recommendedName>
</protein>
<name>A0ABQ6HFL4_9GAMM</name>
<gene>
    <name evidence="1" type="ORF">tloyanaT_26320</name>
</gene>
<proteinExistence type="predicted"/>
<sequence length="209" mass="22820">MRYSSTIQDAITNGDAQRILYFLELDWGARGWVRVHTGLGTRRYDDNEYIGVGELGNIGRVVEDASYSPKRLQVSLNLTDPSLISDVKSDDPIGKDARMHIVVLDDNRRIIDGDVLFDGAIGDLSISKGAIATVSLSLVDWIEIWNRPIENALYTDAAQQQKFPGDKFFDQVELLSSRPINAGLPGTSVGGAGAGSFGDGNGGRRKRLH</sequence>
<dbReference type="Proteomes" id="UP001157134">
    <property type="component" value="Unassembled WGS sequence"/>
</dbReference>
<keyword evidence="2" id="KW-1185">Reference proteome</keyword>
<evidence type="ECO:0008006" key="3">
    <source>
        <dbReference type="Google" id="ProtNLM"/>
    </source>
</evidence>
<dbReference type="RefSeq" id="WP_284299370.1">
    <property type="nucleotide sequence ID" value="NZ_BSSV01000006.1"/>
</dbReference>
<reference evidence="1 2" key="1">
    <citation type="submission" date="2023-03" db="EMBL/GenBank/DDBJ databases">
        <title>Thalassotalea loyana LMG 22536T draft genome sequence.</title>
        <authorList>
            <person name="Sawabe T."/>
        </authorList>
    </citation>
    <scope>NUCLEOTIDE SEQUENCE [LARGE SCALE GENOMIC DNA]</scope>
    <source>
        <strain evidence="1 2">LMG 22536</strain>
    </source>
</reference>
<accession>A0ABQ6HFL4</accession>
<evidence type="ECO:0000313" key="1">
    <source>
        <dbReference type="EMBL" id="GLX86379.1"/>
    </source>
</evidence>
<comment type="caution">
    <text evidence="1">The sequence shown here is derived from an EMBL/GenBank/DDBJ whole genome shotgun (WGS) entry which is preliminary data.</text>
</comment>